<dbReference type="Proteomes" id="UP000194127">
    <property type="component" value="Unassembled WGS sequence"/>
</dbReference>
<sequence>MASLLFPPTHPRFPLSGLLHAICAVGSLYTAAVDPTPNPTVSAFPMDNIFDGRHRQSEQRPFSFAEVQAEHARREIEMSVEMGEGLFQGLQAEVLLSSWYWASAKFSTHWLTARSSKSAYALERTMGCGHGWALMLDDKDITQMLPLTAAQFENGEYVPPERRQWSNHPDVLLVHPPDQTDAFVLYIKSTMLISRVKVFNSRFRAKFYSGDPEIVNMRYTSLGEVDGLDPKDIRCATEFAELSRLVGRFQDSIPSHMRHPVKDGVVNAHLFAACTAPLLHDLALLGPFAMVSWFMAGRVLVRFLREALSSGSNEQIQVLQMEISFIRLENVLRSLQDAVRLHLCELWVTACYSNSDARSAASGRYGVATRSWRRTEHIGSGVEPDDQQRPYLEMVTMRDTNAGWCQISEMFTLAVRTRRIFWQHAVRNELASLVIDRSRCSTYRTRCSTPKLKPKLPPGPNHRLSTVMRQETSAILKAWRAGPFAILPLFFLHAFSSGLTEHYNFVLYQNVHCDAYRTGNVLNQTYNQTQDNMLYCYSPDVTNAVSTSIDQQYLALTILGAVMSGVYGVLCDSRSRKYVMAAGTVVRAIGDFLLFLCLRSSVLTTANAVLLTALFTGLAGGSYVVPTAQLAFLTDTSSPTKRTLVLGLALAMMPIGTIVAVILSTAVTAFKLYGVVFSVSMITHSTYLAYLTFFLRELRKPPQLEAVALEEKQSSMKKRVSNGALFPPMFMLFSDSTLRWLATVALCLSLVSQIPSTVQSEVGEHLGVMPLRLLVTTLTAITLRVLVAFCLIPAFVLLYRKYATRHQRTPIQGWTTQDGLSIVDIELDNAPKGTNLHGDSIVDVGSGKSRFDCKVAVRQELLLCLICFVVKAMSLTLIPLSRNASHFSVAYIVDAFSSPVDASLFTLTTLATEPGQIGRVLMGVSVIEDFAHASRKPLLSAISKATLEKTPFTACWFAAVLRAFASYVQS</sequence>
<dbReference type="PANTHER" id="PTHR23507:SF1">
    <property type="entry name" value="FI18259P1-RELATED"/>
    <property type="match status" value="1"/>
</dbReference>
<feature type="transmembrane region" description="Helical" evidence="5">
    <location>
        <begin position="774"/>
        <end position="799"/>
    </location>
</feature>
<organism evidence="6 7">
    <name type="scientific">Postia placenta MAD-698-R-SB12</name>
    <dbReference type="NCBI Taxonomy" id="670580"/>
    <lineage>
        <taxon>Eukaryota</taxon>
        <taxon>Fungi</taxon>
        <taxon>Dikarya</taxon>
        <taxon>Basidiomycota</taxon>
        <taxon>Agaricomycotina</taxon>
        <taxon>Agaricomycetes</taxon>
        <taxon>Polyporales</taxon>
        <taxon>Adustoporiaceae</taxon>
        <taxon>Rhodonia</taxon>
    </lineage>
</organism>
<keyword evidence="4 5" id="KW-0472">Membrane</keyword>
<feature type="transmembrane region" description="Helical" evidence="5">
    <location>
        <begin position="672"/>
        <end position="695"/>
    </location>
</feature>
<evidence type="ECO:0008006" key="8">
    <source>
        <dbReference type="Google" id="ProtNLM"/>
    </source>
</evidence>
<dbReference type="RefSeq" id="XP_024339547.1">
    <property type="nucleotide sequence ID" value="XM_024478962.1"/>
</dbReference>
<dbReference type="GO" id="GO:0022857">
    <property type="term" value="F:transmembrane transporter activity"/>
    <property type="evidence" value="ECO:0007669"/>
    <property type="project" value="InterPro"/>
</dbReference>
<keyword evidence="7" id="KW-1185">Reference proteome</keyword>
<feature type="transmembrane region" description="Helical" evidence="5">
    <location>
        <begin position="553"/>
        <end position="571"/>
    </location>
</feature>
<evidence type="ECO:0000256" key="4">
    <source>
        <dbReference type="ARBA" id="ARBA00023136"/>
    </source>
</evidence>
<dbReference type="CDD" id="cd12148">
    <property type="entry name" value="fungal_TF_MHR"/>
    <property type="match status" value="1"/>
</dbReference>
<evidence type="ECO:0000256" key="5">
    <source>
        <dbReference type="SAM" id="Phobius"/>
    </source>
</evidence>
<evidence type="ECO:0000313" key="7">
    <source>
        <dbReference type="Proteomes" id="UP000194127"/>
    </source>
</evidence>
<dbReference type="InterPro" id="IPR036259">
    <property type="entry name" value="MFS_trans_sf"/>
</dbReference>
<reference evidence="6 7" key="1">
    <citation type="submission" date="2017-04" db="EMBL/GenBank/DDBJ databases">
        <title>Genome Sequence of the Model Brown-Rot Fungus Postia placenta SB12.</title>
        <authorList>
            <consortium name="DOE Joint Genome Institute"/>
            <person name="Gaskell J."/>
            <person name="Kersten P."/>
            <person name="Larrondo L.F."/>
            <person name="Canessa P."/>
            <person name="Martinez D."/>
            <person name="Hibbett D."/>
            <person name="Schmoll M."/>
            <person name="Kubicek C.P."/>
            <person name="Martinez A.T."/>
            <person name="Yadav J."/>
            <person name="Master E."/>
            <person name="Magnuson J.K."/>
            <person name="James T."/>
            <person name="Yaver D."/>
            <person name="Berka R."/>
            <person name="Labutti K."/>
            <person name="Lipzen A."/>
            <person name="Aerts A."/>
            <person name="Barry K."/>
            <person name="Henrissat B."/>
            <person name="Blanchette R."/>
            <person name="Grigoriev I."/>
            <person name="Cullen D."/>
        </authorList>
    </citation>
    <scope>NUCLEOTIDE SEQUENCE [LARGE SCALE GENOMIC DNA]</scope>
    <source>
        <strain evidence="6 7">MAD-698-R-SB12</strain>
    </source>
</reference>
<dbReference type="Gene3D" id="1.20.1250.20">
    <property type="entry name" value="MFS general substrate transporter like domains"/>
    <property type="match status" value="1"/>
</dbReference>
<evidence type="ECO:0000256" key="2">
    <source>
        <dbReference type="ARBA" id="ARBA00022692"/>
    </source>
</evidence>
<feature type="transmembrane region" description="Helical" evidence="5">
    <location>
        <begin position="608"/>
        <end position="632"/>
    </location>
</feature>
<dbReference type="SUPFAM" id="SSF103473">
    <property type="entry name" value="MFS general substrate transporter"/>
    <property type="match status" value="1"/>
</dbReference>
<protein>
    <recommendedName>
        <fullName evidence="8">Major facilitator superfamily (MFS) profile domain-containing protein</fullName>
    </recommendedName>
</protein>
<keyword evidence="3 5" id="KW-1133">Transmembrane helix</keyword>
<dbReference type="PANTHER" id="PTHR23507">
    <property type="entry name" value="ZGC:174356"/>
    <property type="match status" value="1"/>
</dbReference>
<feature type="transmembrane region" description="Helical" evidence="5">
    <location>
        <begin position="644"/>
        <end position="666"/>
    </location>
</feature>
<name>A0A1X6N2T3_9APHY</name>
<dbReference type="AlphaFoldDB" id="A0A1X6N2T3"/>
<evidence type="ECO:0000313" key="6">
    <source>
        <dbReference type="EMBL" id="OSX62753.1"/>
    </source>
</evidence>
<gene>
    <name evidence="6" type="ORF">POSPLADRAFT_1046158</name>
</gene>
<dbReference type="GO" id="GO:0016020">
    <property type="term" value="C:membrane"/>
    <property type="evidence" value="ECO:0007669"/>
    <property type="project" value="UniProtKB-SubCell"/>
</dbReference>
<evidence type="ECO:0000256" key="3">
    <source>
        <dbReference type="ARBA" id="ARBA00022989"/>
    </source>
</evidence>
<accession>A0A1X6N2T3</accession>
<evidence type="ECO:0000256" key="1">
    <source>
        <dbReference type="ARBA" id="ARBA00004141"/>
    </source>
</evidence>
<dbReference type="EMBL" id="KZ110596">
    <property type="protein sequence ID" value="OSX62753.1"/>
    <property type="molecule type" value="Genomic_DNA"/>
</dbReference>
<proteinExistence type="predicted"/>
<dbReference type="GeneID" id="36323912"/>
<keyword evidence="2 5" id="KW-0812">Transmembrane</keyword>
<comment type="subcellular location">
    <subcellularLocation>
        <location evidence="1">Membrane</location>
        <topology evidence="1">Multi-pass membrane protein</topology>
    </subcellularLocation>
</comment>
<feature type="transmembrane region" description="Helical" evidence="5">
    <location>
        <begin position="861"/>
        <end position="880"/>
    </location>
</feature>
<dbReference type="Pfam" id="PF07690">
    <property type="entry name" value="MFS_1"/>
    <property type="match status" value="1"/>
</dbReference>
<dbReference type="OrthoDB" id="39175at2759"/>
<dbReference type="InterPro" id="IPR011701">
    <property type="entry name" value="MFS"/>
</dbReference>